<proteinExistence type="predicted"/>
<evidence type="ECO:0000313" key="2">
    <source>
        <dbReference type="EMBL" id="MDJ1505341.1"/>
    </source>
</evidence>
<keyword evidence="1" id="KW-0812">Transmembrane</keyword>
<organism evidence="2 3">
    <name type="scientific">Xanthocytophaga agilis</name>
    <dbReference type="NCBI Taxonomy" id="3048010"/>
    <lineage>
        <taxon>Bacteria</taxon>
        <taxon>Pseudomonadati</taxon>
        <taxon>Bacteroidota</taxon>
        <taxon>Cytophagia</taxon>
        <taxon>Cytophagales</taxon>
        <taxon>Rhodocytophagaceae</taxon>
        <taxon>Xanthocytophaga</taxon>
    </lineage>
</organism>
<dbReference type="Proteomes" id="UP001232063">
    <property type="component" value="Unassembled WGS sequence"/>
</dbReference>
<feature type="transmembrane region" description="Helical" evidence="1">
    <location>
        <begin position="12"/>
        <end position="34"/>
    </location>
</feature>
<gene>
    <name evidence="2" type="ORF">QNI22_32090</name>
</gene>
<feature type="transmembrane region" description="Helical" evidence="1">
    <location>
        <begin position="40"/>
        <end position="57"/>
    </location>
</feature>
<protein>
    <submittedName>
        <fullName evidence="2">Uncharacterized protein</fullName>
    </submittedName>
</protein>
<keyword evidence="1" id="KW-1133">Transmembrane helix</keyword>
<reference evidence="2" key="1">
    <citation type="submission" date="2023-05" db="EMBL/GenBank/DDBJ databases">
        <authorList>
            <person name="Zhang X."/>
        </authorList>
    </citation>
    <scope>NUCLEOTIDE SEQUENCE</scope>
    <source>
        <strain evidence="2">BD1B2-1</strain>
    </source>
</reference>
<comment type="caution">
    <text evidence="2">The sequence shown here is derived from an EMBL/GenBank/DDBJ whole genome shotgun (WGS) entry which is preliminary data.</text>
</comment>
<accession>A0AAE3R7Y7</accession>
<keyword evidence="1" id="KW-0472">Membrane</keyword>
<name>A0AAE3R7Y7_9BACT</name>
<dbReference type="AlphaFoldDB" id="A0AAE3R7Y7"/>
<keyword evidence="3" id="KW-1185">Reference proteome</keyword>
<evidence type="ECO:0000256" key="1">
    <source>
        <dbReference type="SAM" id="Phobius"/>
    </source>
</evidence>
<evidence type="ECO:0000313" key="3">
    <source>
        <dbReference type="Proteomes" id="UP001232063"/>
    </source>
</evidence>
<sequence length="90" mass="9752">MSASSDSLFSQLIRFILSAFLTILLLIAGTAFFFKIFMDWLAAVLILSLAGISWLCIRGQQKAIGWGIVAGLGIALFILIVALSGLNYVR</sequence>
<dbReference type="RefSeq" id="WP_314517294.1">
    <property type="nucleotide sequence ID" value="NZ_JASJOU010000015.1"/>
</dbReference>
<feature type="transmembrane region" description="Helical" evidence="1">
    <location>
        <begin position="64"/>
        <end position="86"/>
    </location>
</feature>
<dbReference type="EMBL" id="JASJOU010000015">
    <property type="protein sequence ID" value="MDJ1505341.1"/>
    <property type="molecule type" value="Genomic_DNA"/>
</dbReference>